<evidence type="ECO:0000256" key="1">
    <source>
        <dbReference type="SAM" id="Phobius"/>
    </source>
</evidence>
<dbReference type="AlphaFoldDB" id="A0AAE9MQ20"/>
<dbReference type="RefSeq" id="WP_253679586.1">
    <property type="nucleotide sequence ID" value="NZ_CP050861.1"/>
</dbReference>
<name>A0AAE9MQ20_9FLAO</name>
<evidence type="ECO:0000259" key="3">
    <source>
        <dbReference type="Pfam" id="PF16344"/>
    </source>
</evidence>
<dbReference type="Gene3D" id="3.55.50.30">
    <property type="match status" value="1"/>
</dbReference>
<evidence type="ECO:0000313" key="5">
    <source>
        <dbReference type="Proteomes" id="UP001056837"/>
    </source>
</evidence>
<evidence type="ECO:0000259" key="2">
    <source>
        <dbReference type="Pfam" id="PF04773"/>
    </source>
</evidence>
<evidence type="ECO:0000313" key="4">
    <source>
        <dbReference type="EMBL" id="UTD16158.1"/>
    </source>
</evidence>
<dbReference type="InterPro" id="IPR006860">
    <property type="entry name" value="FecR"/>
</dbReference>
<dbReference type="GO" id="GO:0016989">
    <property type="term" value="F:sigma factor antagonist activity"/>
    <property type="evidence" value="ECO:0007669"/>
    <property type="project" value="TreeGrafter"/>
</dbReference>
<keyword evidence="1" id="KW-0472">Membrane</keyword>
<accession>A0AAE9MQ20</accession>
<dbReference type="EMBL" id="CP050861">
    <property type="protein sequence ID" value="UTD16158.1"/>
    <property type="molecule type" value="Genomic_DNA"/>
</dbReference>
<reference evidence="4" key="1">
    <citation type="submission" date="2020-04" db="EMBL/GenBank/DDBJ databases">
        <title>Tenacibaculum mesophilum bac2.</title>
        <authorList>
            <person name="Li M."/>
        </authorList>
    </citation>
    <scope>NUCLEOTIDE SEQUENCE</scope>
    <source>
        <strain evidence="4">Bac2</strain>
    </source>
</reference>
<dbReference type="Gene3D" id="2.60.120.1440">
    <property type="match status" value="1"/>
</dbReference>
<sequence>MEITPELLTRYAEGKCTETERKRIEEWVNTTENEIKFPETNIETSPHIEEKLWNTIAKDTIKSTKRNFFFRWSVAATFTVFLLVSAFFVVNKPIIYTTQAGEVRTIVLKDSTRITLNALSSLEVSREYGKTHRNVILKGEGYFKVEKNAQLPFVIKTEKTVTKVLGTKFNLSAYTGENNVIFLDEGKVFFFSKKEGKEKGMTLNPKEKAILVKERLVKKVFKENDHTAWMQQKLIFKDETLSSVIKVLERFYNCSIEIKKEELKRRKYNGIHTKESIDTVMKDIGFVLNFNFKKTGDRIIIF</sequence>
<dbReference type="Proteomes" id="UP001056837">
    <property type="component" value="Chromosome"/>
</dbReference>
<protein>
    <submittedName>
        <fullName evidence="4">DUF4974 domain-containing protein</fullName>
    </submittedName>
</protein>
<keyword evidence="1" id="KW-0812">Transmembrane</keyword>
<dbReference type="PANTHER" id="PTHR30273">
    <property type="entry name" value="PERIPLASMIC SIGNAL SENSOR AND SIGMA FACTOR ACTIVATOR FECR-RELATED"/>
    <property type="match status" value="1"/>
</dbReference>
<dbReference type="InterPro" id="IPR032508">
    <property type="entry name" value="FecR_C"/>
</dbReference>
<feature type="domain" description="Protein FecR C-terminal" evidence="3">
    <location>
        <begin position="233"/>
        <end position="301"/>
    </location>
</feature>
<dbReference type="PANTHER" id="PTHR30273:SF2">
    <property type="entry name" value="PROTEIN FECR"/>
    <property type="match status" value="1"/>
</dbReference>
<dbReference type="InterPro" id="IPR012373">
    <property type="entry name" value="Ferrdict_sens_TM"/>
</dbReference>
<feature type="transmembrane region" description="Helical" evidence="1">
    <location>
        <begin position="68"/>
        <end position="90"/>
    </location>
</feature>
<feature type="domain" description="FecR protein" evidence="2">
    <location>
        <begin position="96"/>
        <end position="188"/>
    </location>
</feature>
<organism evidence="4 5">
    <name type="scientific">Tenacibaculum mesophilum</name>
    <dbReference type="NCBI Taxonomy" id="104268"/>
    <lineage>
        <taxon>Bacteria</taxon>
        <taxon>Pseudomonadati</taxon>
        <taxon>Bacteroidota</taxon>
        <taxon>Flavobacteriia</taxon>
        <taxon>Flavobacteriales</taxon>
        <taxon>Flavobacteriaceae</taxon>
        <taxon>Tenacibaculum</taxon>
    </lineage>
</organism>
<dbReference type="PIRSF" id="PIRSF018266">
    <property type="entry name" value="FecR"/>
    <property type="match status" value="1"/>
</dbReference>
<dbReference type="Pfam" id="PF16344">
    <property type="entry name" value="FecR_C"/>
    <property type="match status" value="1"/>
</dbReference>
<dbReference type="Pfam" id="PF04773">
    <property type="entry name" value="FecR"/>
    <property type="match status" value="1"/>
</dbReference>
<gene>
    <name evidence="4" type="ORF">HER15_12060</name>
</gene>
<keyword evidence="1" id="KW-1133">Transmembrane helix</keyword>
<proteinExistence type="predicted"/>